<accession>A0ABN8NJB9</accession>
<gene>
    <name evidence="2" type="ORF">PLOB_00020515</name>
</gene>
<proteinExistence type="predicted"/>
<keyword evidence="3" id="KW-1185">Reference proteome</keyword>
<evidence type="ECO:0000256" key="1">
    <source>
        <dbReference type="SAM" id="Phobius"/>
    </source>
</evidence>
<evidence type="ECO:0000313" key="2">
    <source>
        <dbReference type="EMBL" id="CAH3111622.1"/>
    </source>
</evidence>
<sequence>GRAANVTNACVPDRLFKPHGRWSSEFAKDGYVKDSFLTSISKALGILVFSYLVLSEGPLFMGYSWPGVFLLGASGRT</sequence>
<dbReference type="Proteomes" id="UP001159405">
    <property type="component" value="Unassembled WGS sequence"/>
</dbReference>
<feature type="non-terminal residue" evidence="2">
    <location>
        <position position="77"/>
    </location>
</feature>
<dbReference type="EMBL" id="CALNXK010000024">
    <property type="protein sequence ID" value="CAH3111622.1"/>
    <property type="molecule type" value="Genomic_DNA"/>
</dbReference>
<organism evidence="2 3">
    <name type="scientific">Porites lobata</name>
    <dbReference type="NCBI Taxonomy" id="104759"/>
    <lineage>
        <taxon>Eukaryota</taxon>
        <taxon>Metazoa</taxon>
        <taxon>Cnidaria</taxon>
        <taxon>Anthozoa</taxon>
        <taxon>Hexacorallia</taxon>
        <taxon>Scleractinia</taxon>
        <taxon>Fungiina</taxon>
        <taxon>Poritidae</taxon>
        <taxon>Porites</taxon>
    </lineage>
</organism>
<keyword evidence="1" id="KW-0812">Transmembrane</keyword>
<keyword evidence="1" id="KW-0472">Membrane</keyword>
<comment type="caution">
    <text evidence="2">The sequence shown here is derived from an EMBL/GenBank/DDBJ whole genome shotgun (WGS) entry which is preliminary data.</text>
</comment>
<feature type="transmembrane region" description="Helical" evidence="1">
    <location>
        <begin position="36"/>
        <end position="54"/>
    </location>
</feature>
<evidence type="ECO:0000313" key="3">
    <source>
        <dbReference type="Proteomes" id="UP001159405"/>
    </source>
</evidence>
<reference evidence="2 3" key="1">
    <citation type="submission" date="2022-05" db="EMBL/GenBank/DDBJ databases">
        <authorList>
            <consortium name="Genoscope - CEA"/>
            <person name="William W."/>
        </authorList>
    </citation>
    <scope>NUCLEOTIDE SEQUENCE [LARGE SCALE GENOMIC DNA]</scope>
</reference>
<protein>
    <submittedName>
        <fullName evidence="2">Uncharacterized protein</fullName>
    </submittedName>
</protein>
<keyword evidence="1" id="KW-1133">Transmembrane helix</keyword>
<name>A0ABN8NJB9_9CNID</name>
<feature type="non-terminal residue" evidence="2">
    <location>
        <position position="1"/>
    </location>
</feature>